<gene>
    <name evidence="3" type="ORF">BS78_K281300</name>
</gene>
<dbReference type="AlphaFoldDB" id="A0A9W7XE42"/>
<dbReference type="PANTHER" id="PTHR10572:SF10">
    <property type="entry name" value="3-HYDROXY-3-METHYLGLUTARYL COENZYME A REDUCTASE"/>
    <property type="match status" value="1"/>
</dbReference>
<evidence type="ECO:0000256" key="1">
    <source>
        <dbReference type="ARBA" id="ARBA00005084"/>
    </source>
</evidence>
<dbReference type="SUPFAM" id="SSF55035">
    <property type="entry name" value="NAD-binding domain of HMG-CoA reductase"/>
    <property type="match status" value="1"/>
</dbReference>
<accession>A0A9W7XE42</accession>
<comment type="caution">
    <text evidence="3">The sequence shown here is derived from an EMBL/GenBank/DDBJ whole genome shotgun (WGS) entry which is preliminary data.</text>
</comment>
<dbReference type="Proteomes" id="UP001164776">
    <property type="component" value="Unassembled WGS sequence"/>
</dbReference>
<evidence type="ECO:0000313" key="3">
    <source>
        <dbReference type="EMBL" id="KAJ1256867.1"/>
    </source>
</evidence>
<keyword evidence="4" id="KW-1185">Reference proteome</keyword>
<evidence type="ECO:0000256" key="2">
    <source>
        <dbReference type="ARBA" id="ARBA00023229"/>
    </source>
</evidence>
<dbReference type="PROSITE" id="PS50065">
    <property type="entry name" value="HMG_COA_REDUCTASE_4"/>
    <property type="match status" value="1"/>
</dbReference>
<dbReference type="GO" id="GO:0015936">
    <property type="term" value="P:coenzyme A metabolic process"/>
    <property type="evidence" value="ECO:0007669"/>
    <property type="project" value="InterPro"/>
</dbReference>
<dbReference type="OrthoDB" id="1698784at2759"/>
<proteinExistence type="predicted"/>
<dbReference type="InterPro" id="IPR009023">
    <property type="entry name" value="HMG_CoA_Rdtase_NAD(P)-bd_sf"/>
</dbReference>
<dbReference type="Gene3D" id="3.30.70.420">
    <property type="entry name" value="Hydroxymethylglutaryl-CoA reductase, class I/II, NAD/NADP-binding domain"/>
    <property type="match status" value="1"/>
</dbReference>
<dbReference type="GO" id="GO:0008299">
    <property type="term" value="P:isoprenoid biosynthetic process"/>
    <property type="evidence" value="ECO:0007669"/>
    <property type="project" value="UniProtKB-KW"/>
</dbReference>
<comment type="pathway">
    <text evidence="1">Metabolic intermediate biosynthesis; (R)-mevalonate biosynthesis; (R)-mevalonate from acetyl-CoA: step 3/3.</text>
</comment>
<dbReference type="PANTHER" id="PTHR10572">
    <property type="entry name" value="3-HYDROXY-3-METHYLGLUTARYL-COENZYME A REDUCTASE"/>
    <property type="match status" value="1"/>
</dbReference>
<name>A0A9W7XE42_9POAL</name>
<dbReference type="GO" id="GO:0016126">
    <property type="term" value="P:sterol biosynthetic process"/>
    <property type="evidence" value="ECO:0007669"/>
    <property type="project" value="TreeGrafter"/>
</dbReference>
<keyword evidence="2" id="KW-0414">Isoprene biosynthesis</keyword>
<dbReference type="GO" id="GO:0004420">
    <property type="term" value="F:hydroxymethylglutaryl-CoA reductase (NADPH) activity"/>
    <property type="evidence" value="ECO:0007669"/>
    <property type="project" value="InterPro"/>
</dbReference>
<dbReference type="Pfam" id="PF00368">
    <property type="entry name" value="HMG-CoA_red"/>
    <property type="match status" value="1"/>
</dbReference>
<dbReference type="EMBL" id="MU629463">
    <property type="protein sequence ID" value="KAJ1256867.1"/>
    <property type="molecule type" value="Genomic_DNA"/>
</dbReference>
<sequence length="74" mass="8284">MDLPLRNPRSSRFARLQGVKCAMEGRNLYLRFNCSTGDAIGMNMASKGVQNMLDYLRDDFPDMEVIGISGMHGI</sequence>
<protein>
    <submittedName>
        <fullName evidence="3">Uncharacterized protein</fullName>
    </submittedName>
</protein>
<dbReference type="InterPro" id="IPR002202">
    <property type="entry name" value="HMG_CoA_Rdtase"/>
</dbReference>
<dbReference type="GO" id="GO:0005778">
    <property type="term" value="C:peroxisomal membrane"/>
    <property type="evidence" value="ECO:0007669"/>
    <property type="project" value="TreeGrafter"/>
</dbReference>
<dbReference type="GO" id="GO:0005789">
    <property type="term" value="C:endoplasmic reticulum membrane"/>
    <property type="evidence" value="ECO:0007669"/>
    <property type="project" value="TreeGrafter"/>
</dbReference>
<evidence type="ECO:0000313" key="4">
    <source>
        <dbReference type="Proteomes" id="UP001164776"/>
    </source>
</evidence>
<reference evidence="3 4" key="1">
    <citation type="submission" date="2022-10" db="EMBL/GenBank/DDBJ databases">
        <title>WGS assembly of Paspalum vaginatum 540-79.</title>
        <authorList>
            <person name="Sun G."/>
            <person name="Wase N."/>
            <person name="Shu S."/>
            <person name="Jenkins J."/>
            <person name="Zhou B."/>
            <person name="Torres-Rodriguez J."/>
            <person name="Chen C."/>
            <person name="Sandor L."/>
            <person name="Plott C."/>
            <person name="Yoshinga Y."/>
            <person name="Daum C."/>
            <person name="Qi P."/>
            <person name="Barry K."/>
            <person name="Lipzen A."/>
            <person name="Berry L."/>
            <person name="Pedersen C."/>
            <person name="Gottilla T."/>
            <person name="Foltz A."/>
            <person name="Yu H."/>
            <person name="O'Malley R."/>
            <person name="Zhang C."/>
            <person name="Devos K."/>
            <person name="Sigmon B."/>
            <person name="Yu B."/>
            <person name="Obata T."/>
            <person name="Schmutz J."/>
            <person name="Schnable J."/>
        </authorList>
    </citation>
    <scope>NUCLEOTIDE SEQUENCE [LARGE SCALE GENOMIC DNA]</scope>
    <source>
        <strain evidence="4">cv. 540-79</strain>
    </source>
</reference>
<organism evidence="3 4">
    <name type="scientific">Paspalum vaginatum</name>
    <name type="common">seashore paspalum</name>
    <dbReference type="NCBI Taxonomy" id="158149"/>
    <lineage>
        <taxon>Eukaryota</taxon>
        <taxon>Viridiplantae</taxon>
        <taxon>Streptophyta</taxon>
        <taxon>Embryophyta</taxon>
        <taxon>Tracheophyta</taxon>
        <taxon>Spermatophyta</taxon>
        <taxon>Magnoliopsida</taxon>
        <taxon>Liliopsida</taxon>
        <taxon>Poales</taxon>
        <taxon>Poaceae</taxon>
        <taxon>PACMAD clade</taxon>
        <taxon>Panicoideae</taxon>
        <taxon>Andropogonodae</taxon>
        <taxon>Paspaleae</taxon>
        <taxon>Paspalinae</taxon>
        <taxon>Paspalum</taxon>
    </lineage>
</organism>